<keyword evidence="3" id="KW-1185">Reference proteome</keyword>
<proteinExistence type="predicted"/>
<gene>
    <name evidence="2" type="ORF">NX784_14790</name>
</gene>
<evidence type="ECO:0000313" key="3">
    <source>
        <dbReference type="Proteomes" id="UP001204151"/>
    </source>
</evidence>
<feature type="signal peptide" evidence="1">
    <location>
        <begin position="1"/>
        <end position="23"/>
    </location>
</feature>
<evidence type="ECO:0000313" key="2">
    <source>
        <dbReference type="EMBL" id="MCS0582856.1"/>
    </source>
</evidence>
<name>A0ABT1ZSK6_9BURK</name>
<dbReference type="Proteomes" id="UP001204151">
    <property type="component" value="Unassembled WGS sequence"/>
</dbReference>
<dbReference type="EMBL" id="JANUGW010000009">
    <property type="protein sequence ID" value="MCS0582856.1"/>
    <property type="molecule type" value="Genomic_DNA"/>
</dbReference>
<comment type="caution">
    <text evidence="2">The sequence shown here is derived from an EMBL/GenBank/DDBJ whole genome shotgun (WGS) entry which is preliminary data.</text>
</comment>
<evidence type="ECO:0000256" key="1">
    <source>
        <dbReference type="SAM" id="SignalP"/>
    </source>
</evidence>
<dbReference type="InterPro" id="IPR025737">
    <property type="entry name" value="FApF"/>
</dbReference>
<dbReference type="RefSeq" id="WP_258817446.1">
    <property type="nucleotide sequence ID" value="NZ_JANUGW010000009.1"/>
</dbReference>
<sequence length="265" mass="28322">MLFRHSSWVCLLAGILSFPAARADDDTINPDRPNVANSSQVVGPYRVQLELGVEWDRQRDADLHVRTLTTPALLRVGLSDALELRLETAGRTIAHASDPATGIHTVSAGWADSAAGIKWHLGDQDGMRPSWGVIAEAALPTGSSTLRGTGFRPSLNVPLEWDLGHDWSLGVMPGVGRDGDDNGARYTYGVFAASLGKAFSERLHGFAELAAPQIARAAHGGSQTVVDAGVSWLVSRDCQLDAMVVHGLNRNTPDLSLAFGISVRR</sequence>
<feature type="chain" id="PRO_5045131124" evidence="1">
    <location>
        <begin position="24"/>
        <end position="265"/>
    </location>
</feature>
<organism evidence="2 3">
    <name type="scientific">Massilia pinisoli</name>
    <dbReference type="NCBI Taxonomy" id="1772194"/>
    <lineage>
        <taxon>Bacteria</taxon>
        <taxon>Pseudomonadati</taxon>
        <taxon>Pseudomonadota</taxon>
        <taxon>Betaproteobacteria</taxon>
        <taxon>Burkholderiales</taxon>
        <taxon>Oxalobacteraceae</taxon>
        <taxon>Telluria group</taxon>
        <taxon>Massilia</taxon>
    </lineage>
</organism>
<dbReference type="Pfam" id="PF13557">
    <property type="entry name" value="Phenol_MetA_deg"/>
    <property type="match status" value="1"/>
</dbReference>
<accession>A0ABT1ZSK6</accession>
<protein>
    <submittedName>
        <fullName evidence="2">Transporter</fullName>
    </submittedName>
</protein>
<keyword evidence="1" id="KW-0732">Signal</keyword>
<reference evidence="2 3" key="1">
    <citation type="submission" date="2022-08" db="EMBL/GenBank/DDBJ databases">
        <title>Reclassification of Massilia species as members of the genera Telluria, Duganella, Pseudoduganella, Mokoshia gen. nov. and Zemynaea gen. nov. using orthogonal and non-orthogonal genome-based approaches.</title>
        <authorList>
            <person name="Bowman J.P."/>
        </authorList>
    </citation>
    <scope>NUCLEOTIDE SEQUENCE [LARGE SCALE GENOMIC DNA]</scope>
    <source>
        <strain evidence="2 3">JCM 31316</strain>
    </source>
</reference>